<evidence type="ECO:0000259" key="10">
    <source>
        <dbReference type="Pfam" id="PF04290"/>
    </source>
</evidence>
<dbReference type="GO" id="GO:0022857">
    <property type="term" value="F:transmembrane transporter activity"/>
    <property type="evidence" value="ECO:0007669"/>
    <property type="project" value="UniProtKB-UniRule"/>
</dbReference>
<comment type="caution">
    <text evidence="11">The sequence shown here is derived from an EMBL/GenBank/DDBJ whole genome shotgun (WGS) entry which is preliminary data.</text>
</comment>
<dbReference type="Proteomes" id="UP000292039">
    <property type="component" value="Unassembled WGS sequence"/>
</dbReference>
<evidence type="ECO:0000256" key="6">
    <source>
        <dbReference type="ARBA" id="ARBA00022989"/>
    </source>
</evidence>
<dbReference type="InterPro" id="IPR055348">
    <property type="entry name" value="DctQ"/>
</dbReference>
<feature type="transmembrane region" description="Helical" evidence="9">
    <location>
        <begin position="143"/>
        <end position="164"/>
    </location>
</feature>
<accession>A0A4Q7MJD3</accession>
<keyword evidence="6 9" id="KW-1133">Transmembrane helix</keyword>
<dbReference type="GO" id="GO:0005886">
    <property type="term" value="C:plasma membrane"/>
    <property type="evidence" value="ECO:0007669"/>
    <property type="project" value="UniProtKB-SubCell"/>
</dbReference>
<organism evidence="11 12">
    <name type="scientific">Kerstersia gyiorum</name>
    <dbReference type="NCBI Taxonomy" id="206506"/>
    <lineage>
        <taxon>Bacteria</taxon>
        <taxon>Pseudomonadati</taxon>
        <taxon>Pseudomonadota</taxon>
        <taxon>Betaproteobacteria</taxon>
        <taxon>Burkholderiales</taxon>
        <taxon>Alcaligenaceae</taxon>
        <taxon>Kerstersia</taxon>
    </lineage>
</organism>
<feature type="transmembrane region" description="Helical" evidence="9">
    <location>
        <begin position="27"/>
        <end position="50"/>
    </location>
</feature>
<keyword evidence="2 9" id="KW-0813">Transport</keyword>
<dbReference type="RefSeq" id="WP_127774487.1">
    <property type="nucleotide sequence ID" value="NZ_CBCSEB010000015.1"/>
</dbReference>
<keyword evidence="4 9" id="KW-0997">Cell inner membrane</keyword>
<gene>
    <name evidence="11" type="ORF">EV679_2648</name>
</gene>
<name>A0A4Q7MJD3_9BURK</name>
<comment type="function">
    <text evidence="9">Part of the tripartite ATP-independent periplasmic (TRAP) transport system.</text>
</comment>
<keyword evidence="7 9" id="KW-0472">Membrane</keyword>
<evidence type="ECO:0000256" key="8">
    <source>
        <dbReference type="ARBA" id="ARBA00038436"/>
    </source>
</evidence>
<dbReference type="PANTHER" id="PTHR35011">
    <property type="entry name" value="2,3-DIKETO-L-GULONATE TRAP TRANSPORTER SMALL PERMEASE PROTEIN YIAM"/>
    <property type="match status" value="1"/>
</dbReference>
<feature type="domain" description="Tripartite ATP-independent periplasmic transporters DctQ component" evidence="10">
    <location>
        <begin position="36"/>
        <end position="160"/>
    </location>
</feature>
<evidence type="ECO:0000256" key="7">
    <source>
        <dbReference type="ARBA" id="ARBA00023136"/>
    </source>
</evidence>
<evidence type="ECO:0000313" key="12">
    <source>
        <dbReference type="Proteomes" id="UP000292039"/>
    </source>
</evidence>
<keyword evidence="3" id="KW-1003">Cell membrane</keyword>
<keyword evidence="5 9" id="KW-0812">Transmembrane</keyword>
<evidence type="ECO:0000256" key="2">
    <source>
        <dbReference type="ARBA" id="ARBA00022448"/>
    </source>
</evidence>
<dbReference type="GO" id="GO:0015740">
    <property type="term" value="P:C4-dicarboxylate transport"/>
    <property type="evidence" value="ECO:0007669"/>
    <property type="project" value="TreeGrafter"/>
</dbReference>
<evidence type="ECO:0000256" key="1">
    <source>
        <dbReference type="ARBA" id="ARBA00004429"/>
    </source>
</evidence>
<sequence>MQDTDLPVMAVARSRGPARVLEAILDWVAGTLLFIMMMVTTVDVVGRYFFHSPLHGAYEGNELLLGVLVFTALPRVTWHGTHLTVSMVDSLLSARARCFKQGLLDWVSGGILAVLAWQLYLHASGMAEFGDRSNALDLPLAPLAWLIAALTALAALAALLRPFFFRLADAETQKGA</sequence>
<proteinExistence type="inferred from homology"/>
<feature type="transmembrane region" description="Helical" evidence="9">
    <location>
        <begin position="103"/>
        <end position="123"/>
    </location>
</feature>
<dbReference type="EMBL" id="SGWZ01000004">
    <property type="protein sequence ID" value="RZS67428.1"/>
    <property type="molecule type" value="Genomic_DNA"/>
</dbReference>
<dbReference type="AlphaFoldDB" id="A0A4Q7MJD3"/>
<dbReference type="PANTHER" id="PTHR35011:SF10">
    <property type="entry name" value="TRAP TRANSPORTER SMALL PERMEASE PROTEIN"/>
    <property type="match status" value="1"/>
</dbReference>
<comment type="similarity">
    <text evidence="8 9">Belongs to the TRAP transporter small permease family.</text>
</comment>
<comment type="subunit">
    <text evidence="9">The complex comprises the extracytoplasmic solute receptor protein and the two transmembrane proteins.</text>
</comment>
<dbReference type="InterPro" id="IPR007387">
    <property type="entry name" value="TRAP_DctQ"/>
</dbReference>
<protein>
    <recommendedName>
        <fullName evidence="9">TRAP transporter small permease protein</fullName>
    </recommendedName>
</protein>
<reference evidence="11 12" key="1">
    <citation type="submission" date="2019-02" db="EMBL/GenBank/DDBJ databases">
        <title>Genomic Encyclopedia of Type Strains, Phase IV (KMG-IV): sequencing the most valuable type-strain genomes for metagenomic binning, comparative biology and taxonomic classification.</title>
        <authorList>
            <person name="Goeker M."/>
        </authorList>
    </citation>
    <scope>NUCLEOTIDE SEQUENCE [LARGE SCALE GENOMIC DNA]</scope>
    <source>
        <strain evidence="11 12">DSM 16618</strain>
    </source>
</reference>
<evidence type="ECO:0000256" key="9">
    <source>
        <dbReference type="RuleBase" id="RU369079"/>
    </source>
</evidence>
<evidence type="ECO:0000256" key="5">
    <source>
        <dbReference type="ARBA" id="ARBA00022692"/>
    </source>
</evidence>
<dbReference type="Pfam" id="PF04290">
    <property type="entry name" value="DctQ"/>
    <property type="match status" value="1"/>
</dbReference>
<comment type="subcellular location">
    <subcellularLocation>
        <location evidence="1 9">Cell inner membrane</location>
        <topology evidence="1 9">Multi-pass membrane protein</topology>
    </subcellularLocation>
</comment>
<evidence type="ECO:0000256" key="4">
    <source>
        <dbReference type="ARBA" id="ARBA00022519"/>
    </source>
</evidence>
<evidence type="ECO:0000313" key="11">
    <source>
        <dbReference type="EMBL" id="RZS67428.1"/>
    </source>
</evidence>
<comment type="caution">
    <text evidence="9">Lacks conserved residue(s) required for the propagation of feature annotation.</text>
</comment>
<evidence type="ECO:0000256" key="3">
    <source>
        <dbReference type="ARBA" id="ARBA00022475"/>
    </source>
</evidence>